<accession>A0A1G6LCB5</accession>
<dbReference type="AlphaFoldDB" id="A0A1G6LCB5"/>
<dbReference type="InterPro" id="IPR002563">
    <property type="entry name" value="Flavin_Rdtase-like_dom"/>
</dbReference>
<organism evidence="3 4">
    <name type="scientific">Streptomyces prasinopilosus</name>
    <dbReference type="NCBI Taxonomy" id="67344"/>
    <lineage>
        <taxon>Bacteria</taxon>
        <taxon>Bacillati</taxon>
        <taxon>Actinomycetota</taxon>
        <taxon>Actinomycetes</taxon>
        <taxon>Kitasatosporales</taxon>
        <taxon>Streptomycetaceae</taxon>
        <taxon>Streptomyces</taxon>
    </lineage>
</organism>
<reference evidence="4" key="1">
    <citation type="submission" date="2016-10" db="EMBL/GenBank/DDBJ databases">
        <authorList>
            <person name="Varghese N."/>
            <person name="Submissions S."/>
        </authorList>
    </citation>
    <scope>NUCLEOTIDE SEQUENCE [LARGE SCALE GENOMIC DNA]</scope>
    <source>
        <strain evidence="4">CGMCC 4.3504</strain>
    </source>
</reference>
<dbReference type="EMBL" id="FMZK01000002">
    <property type="protein sequence ID" value="SDC40838.1"/>
    <property type="molecule type" value="Genomic_DNA"/>
</dbReference>
<evidence type="ECO:0000313" key="3">
    <source>
        <dbReference type="EMBL" id="SDC40838.1"/>
    </source>
</evidence>
<protein>
    <submittedName>
        <fullName evidence="3">NADH-FMN oxidoreductase RutF, flavin reductase (DIM6/NTAB) family</fullName>
    </submittedName>
</protein>
<gene>
    <name evidence="3" type="ORF">SAMN05216505_10256</name>
</gene>
<evidence type="ECO:0000259" key="2">
    <source>
        <dbReference type="SMART" id="SM00903"/>
    </source>
</evidence>
<keyword evidence="4" id="KW-1185">Reference proteome</keyword>
<dbReference type="SMART" id="SM00903">
    <property type="entry name" value="Flavin_Reduct"/>
    <property type="match status" value="1"/>
</dbReference>
<sequence>MGDSQRRFRDCLGRFATGVTVVTVEHGGGVHGATVGSFTSVSLDPPLVMVSLDRRSRMCGLLADAPSFGVNILAAHQQDLALHFAGRPLPAGTPVSWDPDAAGPRLAGCAAHLDCAPWAAYDGGDHVLHVGRVRSFTTRDAEPLVFHGGAFRLLDTAPGHHAWAGTLDGPADGAWASAAAALHIPLGH</sequence>
<keyword evidence="1" id="KW-0560">Oxidoreductase</keyword>
<dbReference type="GO" id="GO:0006208">
    <property type="term" value="P:pyrimidine nucleobase catabolic process"/>
    <property type="evidence" value="ECO:0007669"/>
    <property type="project" value="TreeGrafter"/>
</dbReference>
<feature type="domain" description="Flavin reductase like" evidence="2">
    <location>
        <begin position="12"/>
        <end position="153"/>
    </location>
</feature>
<evidence type="ECO:0000313" key="4">
    <source>
        <dbReference type="Proteomes" id="UP000182100"/>
    </source>
</evidence>
<dbReference type="InterPro" id="IPR012349">
    <property type="entry name" value="Split_barrel_FMN-bd"/>
</dbReference>
<dbReference type="GO" id="GO:0010181">
    <property type="term" value="F:FMN binding"/>
    <property type="evidence" value="ECO:0007669"/>
    <property type="project" value="InterPro"/>
</dbReference>
<dbReference type="PANTHER" id="PTHR30466:SF1">
    <property type="entry name" value="FMN REDUCTASE (NADH) RUTF"/>
    <property type="match status" value="1"/>
</dbReference>
<proteinExistence type="predicted"/>
<dbReference type="SUPFAM" id="SSF50475">
    <property type="entry name" value="FMN-binding split barrel"/>
    <property type="match status" value="1"/>
</dbReference>
<dbReference type="InterPro" id="IPR050268">
    <property type="entry name" value="NADH-dep_flavin_reductase"/>
</dbReference>
<dbReference type="Pfam" id="PF01613">
    <property type="entry name" value="Flavin_Reduct"/>
    <property type="match status" value="1"/>
</dbReference>
<dbReference type="GO" id="GO:0042602">
    <property type="term" value="F:riboflavin reductase (NADPH) activity"/>
    <property type="evidence" value="ECO:0007669"/>
    <property type="project" value="TreeGrafter"/>
</dbReference>
<dbReference type="PANTHER" id="PTHR30466">
    <property type="entry name" value="FLAVIN REDUCTASE"/>
    <property type="match status" value="1"/>
</dbReference>
<evidence type="ECO:0000256" key="1">
    <source>
        <dbReference type="ARBA" id="ARBA00023002"/>
    </source>
</evidence>
<dbReference type="Gene3D" id="2.30.110.10">
    <property type="entry name" value="Electron Transport, Fmn-binding Protein, Chain A"/>
    <property type="match status" value="1"/>
</dbReference>
<name>A0A1G6LCB5_9ACTN</name>
<dbReference type="RefSeq" id="WP_055570493.1">
    <property type="nucleotide sequence ID" value="NZ_FMZK01000002.1"/>
</dbReference>
<dbReference type="STRING" id="67344.SAMN05216505_10256"/>
<dbReference type="Proteomes" id="UP000182100">
    <property type="component" value="Unassembled WGS sequence"/>
</dbReference>